<feature type="chain" id="PRO_5004063892" description="Endonuclease/exonuclease/phosphatase domain-containing protein" evidence="1">
    <location>
        <begin position="25"/>
        <end position="439"/>
    </location>
</feature>
<dbReference type="HOGENOM" id="CLU_624356_0_0_1"/>
<comment type="caution">
    <text evidence="2">The sequence shown here is derived from an EMBL/GenBank/DDBJ whole genome shotgun (WGS) entry which is preliminary data.</text>
</comment>
<evidence type="ECO:0000313" key="2">
    <source>
        <dbReference type="EMBL" id="CCO34290.1"/>
    </source>
</evidence>
<name>M5C5D0_THACB</name>
<keyword evidence="1" id="KW-0732">Signal</keyword>
<evidence type="ECO:0000256" key="1">
    <source>
        <dbReference type="SAM" id="SignalP"/>
    </source>
</evidence>
<gene>
    <name evidence="2" type="ORF">BN14_08385</name>
</gene>
<evidence type="ECO:0000313" key="3">
    <source>
        <dbReference type="Proteomes" id="UP000012065"/>
    </source>
</evidence>
<feature type="signal peptide" evidence="1">
    <location>
        <begin position="1"/>
        <end position="24"/>
    </location>
</feature>
<protein>
    <recommendedName>
        <fullName evidence="4">Endonuclease/exonuclease/phosphatase domain-containing protein</fullName>
    </recommendedName>
</protein>
<dbReference type="Gene3D" id="3.60.10.10">
    <property type="entry name" value="Endonuclease/exonuclease/phosphatase"/>
    <property type="match status" value="1"/>
</dbReference>
<proteinExistence type="predicted"/>
<dbReference type="InterPro" id="IPR036691">
    <property type="entry name" value="Endo/exonu/phosph_ase_sf"/>
</dbReference>
<reference evidence="2 3" key="1">
    <citation type="journal article" date="2013" name="J. Biotechnol.">
        <title>Establishment and interpretation of the genome sequence of the phytopathogenic fungus Rhizoctonia solani AG1-IB isolate 7/3/14.</title>
        <authorList>
            <person name="Wibberg D.W."/>
            <person name="Jelonek L.J."/>
            <person name="Rupp O.R."/>
            <person name="Hennig M.H."/>
            <person name="Eikmeyer F.E."/>
            <person name="Goesmann A.G."/>
            <person name="Hartmann A.H."/>
            <person name="Borriss R.B."/>
            <person name="Grosch R.G."/>
            <person name="Puehler A.P."/>
            <person name="Schlueter A.S."/>
        </authorList>
    </citation>
    <scope>NUCLEOTIDE SEQUENCE [LARGE SCALE GENOMIC DNA]</scope>
    <source>
        <strain evidence="3">AG1-IB / isolate 7/3/14</strain>
    </source>
</reference>
<organism evidence="2 3">
    <name type="scientific">Thanatephorus cucumeris (strain AG1-IB / isolate 7/3/14)</name>
    <name type="common">Lettuce bottom rot fungus</name>
    <name type="synonym">Rhizoctonia solani</name>
    <dbReference type="NCBI Taxonomy" id="1108050"/>
    <lineage>
        <taxon>Eukaryota</taxon>
        <taxon>Fungi</taxon>
        <taxon>Dikarya</taxon>
        <taxon>Basidiomycota</taxon>
        <taxon>Agaricomycotina</taxon>
        <taxon>Agaricomycetes</taxon>
        <taxon>Cantharellales</taxon>
        <taxon>Ceratobasidiaceae</taxon>
        <taxon>Rhizoctonia</taxon>
        <taxon>Rhizoctonia solani AG-1</taxon>
    </lineage>
</organism>
<dbReference type="AlphaFoldDB" id="M5C5D0"/>
<dbReference type="SUPFAM" id="SSF56219">
    <property type="entry name" value="DNase I-like"/>
    <property type="match status" value="1"/>
</dbReference>
<accession>M5C5D0</accession>
<evidence type="ECO:0008006" key="4">
    <source>
        <dbReference type="Google" id="ProtNLM"/>
    </source>
</evidence>
<sequence length="439" mass="48438">MLRNILPLNFTFFELLFCISNIYTLQKPNLLGSAQERYKVPPKLVQPPGAPLANCHLASLPYLVRYALKAASSVPRHNDTLFGLIDAPANPTKPHIYCTPSLSANSELLAEWTIANQLEILNNCNSPTCRGHRGQRDSIIDLTLANLAAQEGSLIIDWECSKRGSLGSNHNCITWSISIIPPHNVHSPDEAFWFCIEEAGHDDWVNAACKAIQENPPPPDYQTLQEIKDGALAILQAMASTTKQSMKKVPINKKQRRCKWWDNQCSSAVSELETSARGEEQAATLGCLQSAIRAARRSLGDSICALATPTNVHKLTKWYQDKRDLPLPPLKANSRTTTIPDNQAQMLRDTFFPATAPPADSLSPLGVPHHPTRTHQRITAAKINLAVSSSNNNSALGAFGSNYHLLKWFHNALPNVVLDLLTHVLSLDSTPSAYVMLWL</sequence>
<dbReference type="Proteomes" id="UP000012065">
    <property type="component" value="Unassembled WGS sequence"/>
</dbReference>
<dbReference type="EMBL" id="CAOJ01012874">
    <property type="protein sequence ID" value="CCO34290.1"/>
    <property type="molecule type" value="Genomic_DNA"/>
</dbReference>